<dbReference type="PANTHER" id="PTHR45348">
    <property type="entry name" value="HYPOTHETICAL OXIDOREDUCTASE (EUROFUNG)"/>
    <property type="match status" value="1"/>
</dbReference>
<dbReference type="GO" id="GO:0016651">
    <property type="term" value="F:oxidoreductase activity, acting on NAD(P)H"/>
    <property type="evidence" value="ECO:0007669"/>
    <property type="project" value="InterPro"/>
</dbReference>
<dbReference type="SUPFAM" id="SSF50129">
    <property type="entry name" value="GroES-like"/>
    <property type="match status" value="2"/>
</dbReference>
<organism evidence="2 3">
    <name type="scientific">Agrocybe pediades</name>
    <dbReference type="NCBI Taxonomy" id="84607"/>
    <lineage>
        <taxon>Eukaryota</taxon>
        <taxon>Fungi</taxon>
        <taxon>Dikarya</taxon>
        <taxon>Basidiomycota</taxon>
        <taxon>Agaricomycotina</taxon>
        <taxon>Agaricomycetes</taxon>
        <taxon>Agaricomycetidae</taxon>
        <taxon>Agaricales</taxon>
        <taxon>Agaricineae</taxon>
        <taxon>Strophariaceae</taxon>
        <taxon>Agrocybe</taxon>
    </lineage>
</organism>
<dbReference type="Proteomes" id="UP000521872">
    <property type="component" value="Unassembled WGS sequence"/>
</dbReference>
<comment type="caution">
    <text evidence="2">The sequence shown here is derived from an EMBL/GenBank/DDBJ whole genome shotgun (WGS) entry which is preliminary data.</text>
</comment>
<dbReference type="Pfam" id="PF00107">
    <property type="entry name" value="ADH_zinc_N"/>
    <property type="match status" value="2"/>
</dbReference>
<feature type="domain" description="Enoyl reductase (ER)" evidence="1">
    <location>
        <begin position="15"/>
        <end position="337"/>
    </location>
</feature>
<dbReference type="InterPro" id="IPR013149">
    <property type="entry name" value="ADH-like_C"/>
</dbReference>
<dbReference type="Pfam" id="PF08240">
    <property type="entry name" value="ADH_N"/>
    <property type="match status" value="2"/>
</dbReference>
<dbReference type="InterPro" id="IPR020843">
    <property type="entry name" value="ER"/>
</dbReference>
<dbReference type="CDD" id="cd08249">
    <property type="entry name" value="enoyl_reductase_like"/>
    <property type="match status" value="2"/>
</dbReference>
<sequence length="699" mass="74960">MPATQKALFIKEAQGPWTLEETEVEKPGKGEILIKVQSAALNPVDYKIKAWNVLIDGYPAILGSDIAGDVEEVGEGVTDFKVGDRVFTQSEFLKRRGGFQQYVVGHAAYTSKIPAKFSYDDVSTLPMGLTTAYSALFTPAPTGLGFTPPTNNGFGKHADTPIVILGGGTSVAQFALQLAKIAGLSPVFTTASVGHTDALKQLGATHVLDRKLSTEQIKAEIAKVTSKPVLHVFDTVSDASTQQLALDIVADNGTVAFVLPASVTATGGKKIVQAFAGLRSDHNVEILKALYHDSIYGWLEKGLIVPNRVKVVPGGLGGIAAGMDELEKGVSRIKLVARPQDTQFKPRSLQTQLLNTMATTQKALLLDSPKGKFVLGEVKIPKPAKGEILIKVKSAALNPVDWKIQKYDAIMEEYPCILGSDIAGDVEAVGEGVTDFKKGDRVFSQAEFVKDRGAFQQYVASFARTIPPNLSYDDVSTLPMGLSTAFNGLYNADPVHGLGITPPFTADAVGKYAGTPIVILGGGSSVAQFAIQLAKLSGFSPIITTASSKHTEALIALGATHVFDRNWTADKVKAEIAKITTKPVEYVYDSISIESTQRLAHDILAPGGSAVFVLNPTFSPTERKKFGMPFASLTIPQNLVLYEPLYHDHIYGWLEKGLIIPNRVEVLPNGLEGIIDGLKRLEADQVSRLKLVARPQETA</sequence>
<dbReference type="Gene3D" id="3.40.50.720">
    <property type="entry name" value="NAD(P)-binding Rossmann-like Domain"/>
    <property type="match status" value="2"/>
</dbReference>
<dbReference type="PANTHER" id="PTHR45348:SF2">
    <property type="entry name" value="ZINC-TYPE ALCOHOL DEHYDROGENASE-LIKE PROTEIN C2E1P3.01"/>
    <property type="match status" value="1"/>
</dbReference>
<evidence type="ECO:0000259" key="1">
    <source>
        <dbReference type="SMART" id="SM00829"/>
    </source>
</evidence>
<dbReference type="SUPFAM" id="SSF51735">
    <property type="entry name" value="NAD(P)-binding Rossmann-fold domains"/>
    <property type="match status" value="2"/>
</dbReference>
<dbReference type="SMART" id="SM00829">
    <property type="entry name" value="PKS_ER"/>
    <property type="match status" value="1"/>
</dbReference>
<proteinExistence type="predicted"/>
<dbReference type="InterPro" id="IPR011032">
    <property type="entry name" value="GroES-like_sf"/>
</dbReference>
<gene>
    <name evidence="2" type="ORF">D9613_007395</name>
</gene>
<accession>A0A8H4QM13</accession>
<keyword evidence="3" id="KW-1185">Reference proteome</keyword>
<evidence type="ECO:0000313" key="2">
    <source>
        <dbReference type="EMBL" id="KAF4613564.1"/>
    </source>
</evidence>
<dbReference type="AlphaFoldDB" id="A0A8H4QM13"/>
<dbReference type="EMBL" id="JAACJL010000045">
    <property type="protein sequence ID" value="KAF4613564.1"/>
    <property type="molecule type" value="Genomic_DNA"/>
</dbReference>
<protein>
    <recommendedName>
        <fullName evidence="1">Enoyl reductase (ER) domain-containing protein</fullName>
    </recommendedName>
</protein>
<dbReference type="Gene3D" id="3.90.180.10">
    <property type="entry name" value="Medium-chain alcohol dehydrogenases, catalytic domain"/>
    <property type="match status" value="2"/>
</dbReference>
<evidence type="ECO:0000313" key="3">
    <source>
        <dbReference type="Proteomes" id="UP000521872"/>
    </source>
</evidence>
<dbReference type="InterPro" id="IPR013154">
    <property type="entry name" value="ADH-like_N"/>
</dbReference>
<dbReference type="InterPro" id="IPR047122">
    <property type="entry name" value="Trans-enoyl_RdTase-like"/>
</dbReference>
<reference evidence="2 3" key="1">
    <citation type="submission" date="2019-12" db="EMBL/GenBank/DDBJ databases">
        <authorList>
            <person name="Floudas D."/>
            <person name="Bentzer J."/>
            <person name="Ahren D."/>
            <person name="Johansson T."/>
            <person name="Persson P."/>
            <person name="Tunlid A."/>
        </authorList>
    </citation>
    <scope>NUCLEOTIDE SEQUENCE [LARGE SCALE GENOMIC DNA]</scope>
    <source>
        <strain evidence="2 3">CBS 102.39</strain>
    </source>
</reference>
<dbReference type="InterPro" id="IPR036291">
    <property type="entry name" value="NAD(P)-bd_dom_sf"/>
</dbReference>
<name>A0A8H4QM13_9AGAR</name>